<sequence>MAIFSTNKPWAFAFGLLGNLIYFVVFLAPMVCKRNLTKGFQSVMYVVSLLSAILWLYYACINSESNDFLLITVNSVGCVIETIYIALYLAYAPKEAKVFIVKLMVTGFGAFCSFLILSCLLTKASTTVQLLGWLCVGFSVSVFAALLSVMRMVIRTKSVEFMPCSLSFFLALSAATWLLMVPNVLGFILGVFQMGLYLINRKMNVMVLEEPDNFCGAKLTGHTQSHNIASNDSIIDVDEVKERKDDVYEGEISLEASDNGPMANSSCEVQHGLSHYICLYCCLSSS</sequence>
<feature type="transmembrane region" description="Helical" evidence="9">
    <location>
        <begin position="12"/>
        <end position="32"/>
    </location>
</feature>
<keyword evidence="11" id="KW-1185">Reference proteome</keyword>
<keyword evidence="5 9" id="KW-0812">Transmembrane</keyword>
<keyword evidence="4 9" id="KW-0762">Sugar transport</keyword>
<reference evidence="10 11" key="1">
    <citation type="submission" date="2024-11" db="EMBL/GenBank/DDBJ databases">
        <title>Chromosome-level genome assembly of Eucalyptus globulus Labill. provides insights into its genome evolution.</title>
        <authorList>
            <person name="Li X."/>
        </authorList>
    </citation>
    <scope>NUCLEOTIDE SEQUENCE [LARGE SCALE GENOMIC DNA]</scope>
    <source>
        <strain evidence="10">CL2024</strain>
        <tissue evidence="10">Fresh tender leaves</tissue>
    </source>
</reference>
<dbReference type="EMBL" id="JBJKBG010000011">
    <property type="protein sequence ID" value="KAL3716679.1"/>
    <property type="molecule type" value="Genomic_DNA"/>
</dbReference>
<comment type="function">
    <text evidence="9">Mediates both low-affinity uptake and efflux of sugar across the membrane.</text>
</comment>
<evidence type="ECO:0000256" key="2">
    <source>
        <dbReference type="ARBA" id="ARBA00007809"/>
    </source>
</evidence>
<comment type="caution">
    <text evidence="10">The sequence shown here is derived from an EMBL/GenBank/DDBJ whole genome shotgun (WGS) entry which is preliminary data.</text>
</comment>
<dbReference type="Proteomes" id="UP001634007">
    <property type="component" value="Unassembled WGS sequence"/>
</dbReference>
<protein>
    <recommendedName>
        <fullName evidence="9">Bidirectional sugar transporter SWEET</fullName>
    </recommendedName>
</protein>
<evidence type="ECO:0000256" key="9">
    <source>
        <dbReference type="RuleBase" id="RU910715"/>
    </source>
</evidence>
<name>A0ABD3IRA4_EUCGL</name>
<organism evidence="10 11">
    <name type="scientific">Eucalyptus globulus</name>
    <name type="common">Tasmanian blue gum</name>
    <dbReference type="NCBI Taxonomy" id="34317"/>
    <lineage>
        <taxon>Eukaryota</taxon>
        <taxon>Viridiplantae</taxon>
        <taxon>Streptophyta</taxon>
        <taxon>Embryophyta</taxon>
        <taxon>Tracheophyta</taxon>
        <taxon>Spermatophyta</taxon>
        <taxon>Magnoliopsida</taxon>
        <taxon>eudicotyledons</taxon>
        <taxon>Gunneridae</taxon>
        <taxon>Pentapetalae</taxon>
        <taxon>rosids</taxon>
        <taxon>malvids</taxon>
        <taxon>Myrtales</taxon>
        <taxon>Myrtaceae</taxon>
        <taxon>Myrtoideae</taxon>
        <taxon>Eucalypteae</taxon>
        <taxon>Eucalyptus</taxon>
    </lineage>
</organism>
<dbReference type="PANTHER" id="PTHR10791">
    <property type="entry name" value="RAG1-ACTIVATING PROTEIN 1"/>
    <property type="match status" value="1"/>
</dbReference>
<keyword evidence="3 9" id="KW-0813">Transport</keyword>
<dbReference type="InterPro" id="IPR047664">
    <property type="entry name" value="SWEET"/>
</dbReference>
<gene>
    <name evidence="10" type="ORF">ACJRO7_008292</name>
</gene>
<feature type="transmembrane region" description="Helical" evidence="9">
    <location>
        <begin position="130"/>
        <end position="149"/>
    </location>
</feature>
<dbReference type="GO" id="GO:0012505">
    <property type="term" value="C:endomembrane system"/>
    <property type="evidence" value="ECO:0007669"/>
    <property type="project" value="UniProtKB-SubCell"/>
</dbReference>
<evidence type="ECO:0000313" key="10">
    <source>
        <dbReference type="EMBL" id="KAL3716679.1"/>
    </source>
</evidence>
<evidence type="ECO:0000256" key="3">
    <source>
        <dbReference type="ARBA" id="ARBA00022448"/>
    </source>
</evidence>
<dbReference type="InterPro" id="IPR004316">
    <property type="entry name" value="SWEET_rpt"/>
</dbReference>
<comment type="similarity">
    <text evidence="2 9">Belongs to the SWEET sugar transporter family.</text>
</comment>
<evidence type="ECO:0000256" key="1">
    <source>
        <dbReference type="ARBA" id="ARBA00004127"/>
    </source>
</evidence>
<evidence type="ECO:0000256" key="7">
    <source>
        <dbReference type="ARBA" id="ARBA00022989"/>
    </source>
</evidence>
<evidence type="ECO:0000256" key="6">
    <source>
        <dbReference type="ARBA" id="ARBA00022737"/>
    </source>
</evidence>
<dbReference type="PANTHER" id="PTHR10791:SF22">
    <property type="entry name" value="BIDIRECTIONAL SUGAR TRANSPORTER SWEET11"/>
    <property type="match status" value="1"/>
</dbReference>
<dbReference type="Pfam" id="PF03083">
    <property type="entry name" value="MtN3_slv"/>
    <property type="match status" value="2"/>
</dbReference>
<feature type="transmembrane region" description="Helical" evidence="9">
    <location>
        <begin position="70"/>
        <end position="91"/>
    </location>
</feature>
<evidence type="ECO:0000313" key="11">
    <source>
        <dbReference type="Proteomes" id="UP001634007"/>
    </source>
</evidence>
<keyword evidence="8 9" id="KW-0472">Membrane</keyword>
<accession>A0ABD3IRA4</accession>
<comment type="subcellular location">
    <subcellularLocation>
        <location evidence="1">Endomembrane system</location>
        <topology evidence="1">Multi-pass membrane protein</topology>
    </subcellularLocation>
</comment>
<keyword evidence="6" id="KW-0677">Repeat</keyword>
<dbReference type="AlphaFoldDB" id="A0ABD3IRA4"/>
<evidence type="ECO:0000256" key="5">
    <source>
        <dbReference type="ARBA" id="ARBA00022692"/>
    </source>
</evidence>
<dbReference type="Gene3D" id="1.20.1280.290">
    <property type="match status" value="2"/>
</dbReference>
<evidence type="ECO:0000256" key="4">
    <source>
        <dbReference type="ARBA" id="ARBA00022597"/>
    </source>
</evidence>
<feature type="transmembrane region" description="Helical" evidence="9">
    <location>
        <begin position="103"/>
        <end position="124"/>
    </location>
</feature>
<keyword evidence="7 9" id="KW-1133">Transmembrane helix</keyword>
<comment type="caution">
    <text evidence="9">Lacks conserved residue(s) required for the propagation of feature annotation.</text>
</comment>
<feature type="transmembrane region" description="Helical" evidence="9">
    <location>
        <begin position="39"/>
        <end position="58"/>
    </location>
</feature>
<proteinExistence type="inferred from homology"/>
<evidence type="ECO:0000256" key="8">
    <source>
        <dbReference type="ARBA" id="ARBA00023136"/>
    </source>
</evidence>